<name>A0AAE0YDZ7_9GAST</name>
<keyword evidence="2" id="KW-1185">Reference proteome</keyword>
<organism evidence="1 2">
    <name type="scientific">Elysia crispata</name>
    <name type="common">lettuce slug</name>
    <dbReference type="NCBI Taxonomy" id="231223"/>
    <lineage>
        <taxon>Eukaryota</taxon>
        <taxon>Metazoa</taxon>
        <taxon>Spiralia</taxon>
        <taxon>Lophotrochozoa</taxon>
        <taxon>Mollusca</taxon>
        <taxon>Gastropoda</taxon>
        <taxon>Heterobranchia</taxon>
        <taxon>Euthyneura</taxon>
        <taxon>Panpulmonata</taxon>
        <taxon>Sacoglossa</taxon>
        <taxon>Placobranchoidea</taxon>
        <taxon>Plakobranchidae</taxon>
        <taxon>Elysia</taxon>
    </lineage>
</organism>
<evidence type="ECO:0000313" key="1">
    <source>
        <dbReference type="EMBL" id="KAK3741962.1"/>
    </source>
</evidence>
<evidence type="ECO:0000313" key="2">
    <source>
        <dbReference type="Proteomes" id="UP001283361"/>
    </source>
</evidence>
<gene>
    <name evidence="1" type="ORF">RRG08_024708</name>
</gene>
<dbReference type="Proteomes" id="UP001283361">
    <property type="component" value="Unassembled WGS sequence"/>
</dbReference>
<comment type="caution">
    <text evidence="1">The sequence shown here is derived from an EMBL/GenBank/DDBJ whole genome shotgun (WGS) entry which is preliminary data.</text>
</comment>
<reference evidence="1" key="1">
    <citation type="journal article" date="2023" name="G3 (Bethesda)">
        <title>A reference genome for the long-term kleptoplast-retaining sea slug Elysia crispata morphotype clarki.</title>
        <authorList>
            <person name="Eastman K.E."/>
            <person name="Pendleton A.L."/>
            <person name="Shaikh M.A."/>
            <person name="Suttiyut T."/>
            <person name="Ogas R."/>
            <person name="Tomko P."/>
            <person name="Gavelis G."/>
            <person name="Widhalm J.R."/>
            <person name="Wisecaver J.H."/>
        </authorList>
    </citation>
    <scope>NUCLEOTIDE SEQUENCE</scope>
    <source>
        <strain evidence="1">ECLA1</strain>
    </source>
</reference>
<protein>
    <submittedName>
        <fullName evidence="1">Uncharacterized protein</fullName>
    </submittedName>
</protein>
<dbReference type="AlphaFoldDB" id="A0AAE0YDZ7"/>
<proteinExistence type="predicted"/>
<accession>A0AAE0YDZ7</accession>
<sequence>MLINITLAAAPNRECSVASQSTGSLGLRVGASKSSSSLSLEINLEVYLGCLYHRDWLSKQSATGISSNYTPAIQVFWRRNVMVRDCALRIMKRSGFLFPVISSGSSTQIHEKVLHSRLPLSLADEAVDLDWLYPQAA</sequence>
<dbReference type="EMBL" id="JAWDGP010006383">
    <property type="protein sequence ID" value="KAK3741962.1"/>
    <property type="molecule type" value="Genomic_DNA"/>
</dbReference>